<accession>E2ZMS6</accession>
<dbReference type="BioCyc" id="FCF748224-HMP:GTSS-1022-MONOMER"/>
<dbReference type="STRING" id="748224.HMPREF9436_03003"/>
<dbReference type="EMBL" id="AECU01000217">
    <property type="protein sequence ID" value="EFQ05487.1"/>
    <property type="molecule type" value="Genomic_DNA"/>
</dbReference>
<reference evidence="1 2" key="1">
    <citation type="submission" date="2010-08" db="EMBL/GenBank/DDBJ databases">
        <authorList>
            <person name="Weinstock G."/>
            <person name="Sodergren E."/>
            <person name="Clifton S."/>
            <person name="Fulton L."/>
            <person name="Fulton B."/>
            <person name="Courtney L."/>
            <person name="Fronick C."/>
            <person name="Harrison M."/>
            <person name="Strong C."/>
            <person name="Farmer C."/>
            <person name="Delahaunty K."/>
            <person name="Markovic C."/>
            <person name="Hall O."/>
            <person name="Minx P."/>
            <person name="Tomlinson C."/>
            <person name="Mitreva M."/>
            <person name="Hou S."/>
            <person name="Chen J."/>
            <person name="Wollam A."/>
            <person name="Pepin K.H."/>
            <person name="Johnson M."/>
            <person name="Bhonagiri V."/>
            <person name="Zhang X."/>
            <person name="Suruliraj S."/>
            <person name="Warren W."/>
            <person name="Chinwalla A."/>
            <person name="Mardis E.R."/>
            <person name="Wilson R.K."/>
        </authorList>
    </citation>
    <scope>NUCLEOTIDE SEQUENCE [LARGE SCALE GENOMIC DNA]</scope>
    <source>
        <strain evidence="1 2">KLE1255</strain>
    </source>
</reference>
<evidence type="ECO:0000313" key="1">
    <source>
        <dbReference type="EMBL" id="EFQ05487.1"/>
    </source>
</evidence>
<proteinExistence type="predicted"/>
<sequence length="39" mass="4848">MRMEKHAPFRLKYAPKQGRTVNFHTGMLYFVRQIVLYYR</sequence>
<organism evidence="1 2">
    <name type="scientific">Faecalibacterium cf. prausnitzii KLE1255</name>
    <dbReference type="NCBI Taxonomy" id="748224"/>
    <lineage>
        <taxon>Bacteria</taxon>
        <taxon>Bacillati</taxon>
        <taxon>Bacillota</taxon>
        <taxon>Clostridia</taxon>
        <taxon>Eubacteriales</taxon>
        <taxon>Oscillospiraceae</taxon>
        <taxon>Faecalibacterium</taxon>
    </lineage>
</organism>
<protein>
    <submittedName>
        <fullName evidence="1">Uncharacterized protein</fullName>
    </submittedName>
</protein>
<name>E2ZMS6_9FIRM</name>
<gene>
    <name evidence="1" type="ORF">HMPREF9436_03003</name>
</gene>
<comment type="caution">
    <text evidence="1">The sequence shown here is derived from an EMBL/GenBank/DDBJ whole genome shotgun (WGS) entry which is preliminary data.</text>
</comment>
<dbReference type="Proteomes" id="UP000006028">
    <property type="component" value="Unassembled WGS sequence"/>
</dbReference>
<dbReference type="HOGENOM" id="CLU_3310029_0_0_9"/>
<evidence type="ECO:0000313" key="2">
    <source>
        <dbReference type="Proteomes" id="UP000006028"/>
    </source>
</evidence>
<dbReference type="AlphaFoldDB" id="E2ZMS6"/>